<keyword evidence="2" id="KW-1185">Reference proteome</keyword>
<dbReference type="HOGENOM" id="CLU_3342804_0_0_3"/>
<gene>
    <name evidence="1" type="ordered locus">PCC7424_0234</name>
</gene>
<organism evidence="1 2">
    <name type="scientific">Gloeothece citriformis (strain PCC 7424)</name>
    <name type="common">Cyanothece sp. (strain PCC 7424)</name>
    <dbReference type="NCBI Taxonomy" id="65393"/>
    <lineage>
        <taxon>Bacteria</taxon>
        <taxon>Bacillati</taxon>
        <taxon>Cyanobacteriota</taxon>
        <taxon>Cyanophyceae</taxon>
        <taxon>Oscillatoriophycideae</taxon>
        <taxon>Chroococcales</taxon>
        <taxon>Aphanothecaceae</taxon>
        <taxon>Gloeothece</taxon>
        <taxon>Gloeothece citriformis</taxon>
    </lineage>
</organism>
<dbReference type="Proteomes" id="UP000002384">
    <property type="component" value="Chromosome"/>
</dbReference>
<dbReference type="AlphaFoldDB" id="B7KAN0"/>
<evidence type="ECO:0000313" key="2">
    <source>
        <dbReference type="Proteomes" id="UP000002384"/>
    </source>
</evidence>
<protein>
    <submittedName>
        <fullName evidence="1">Uncharacterized protein</fullName>
    </submittedName>
</protein>
<reference evidence="2" key="1">
    <citation type="journal article" date="2011" name="MBio">
        <title>Novel metabolic attributes of the genus Cyanothece, comprising a group of unicellular nitrogen-fixing Cyanobacteria.</title>
        <authorList>
            <person name="Bandyopadhyay A."/>
            <person name="Elvitigala T."/>
            <person name="Welsh E."/>
            <person name="Stockel J."/>
            <person name="Liberton M."/>
            <person name="Min H."/>
            <person name="Sherman L.A."/>
            <person name="Pakrasi H.B."/>
        </authorList>
    </citation>
    <scope>NUCLEOTIDE SEQUENCE [LARGE SCALE GENOMIC DNA]</scope>
    <source>
        <strain evidence="2">PCC 7424</strain>
    </source>
</reference>
<dbReference type="KEGG" id="cyc:PCC7424_0234"/>
<proteinExistence type="predicted"/>
<dbReference type="EMBL" id="CP001291">
    <property type="protein sequence ID" value="ACK68702.1"/>
    <property type="molecule type" value="Genomic_DNA"/>
</dbReference>
<sequence length="37" mass="4325">MIYGMNERKLLLYHFAKCLLQKLSVFAPLKKVGWGDL</sequence>
<accession>B7KAN0</accession>
<evidence type="ECO:0000313" key="1">
    <source>
        <dbReference type="EMBL" id="ACK68702.1"/>
    </source>
</evidence>
<name>B7KAN0_GLOC7</name>